<dbReference type="InterPro" id="IPR008901">
    <property type="entry name" value="ACER"/>
</dbReference>
<keyword evidence="11" id="KW-1185">Reference proteome</keyword>
<proteinExistence type="inferred from homology"/>
<evidence type="ECO:0000256" key="9">
    <source>
        <dbReference type="RuleBase" id="RU364079"/>
    </source>
</evidence>
<keyword evidence="6 9" id="KW-0472">Membrane</keyword>
<comment type="subcellular location">
    <subcellularLocation>
        <location evidence="1">Membrane</location>
        <topology evidence="1">Multi-pass membrane protein</topology>
    </subcellularLocation>
</comment>
<keyword evidence="3 9" id="KW-0812">Transmembrane</keyword>
<keyword evidence="8" id="KW-0862">Zinc</keyword>
<feature type="transmembrane region" description="Helical" evidence="9">
    <location>
        <begin position="217"/>
        <end position="235"/>
    </location>
</feature>
<comment type="function">
    <text evidence="9">Hydrolyzes the sphingolipid ceramide into sphingosine and free fatty acid.</text>
</comment>
<feature type="binding site" evidence="7">
    <location>
        <position position="16"/>
    </location>
    <ligand>
        <name>Ca(2+)</name>
        <dbReference type="ChEBI" id="CHEBI:29108"/>
    </ligand>
</feature>
<feature type="binding site" evidence="7">
    <location>
        <position position="30"/>
    </location>
    <ligand>
        <name>Ca(2+)</name>
        <dbReference type="ChEBI" id="CHEBI:29108"/>
    </ligand>
</feature>
<comment type="caution">
    <text evidence="10">The sequence shown here is derived from an EMBL/GenBank/DDBJ whole genome shotgun (WGS) entry which is preliminary data.</text>
</comment>
<feature type="binding site" evidence="7">
    <location>
        <position position="19"/>
    </location>
    <ligand>
        <name>Ca(2+)</name>
        <dbReference type="ChEBI" id="CHEBI:29108"/>
    </ligand>
</feature>
<evidence type="ECO:0000313" key="10">
    <source>
        <dbReference type="EMBL" id="KAK7090800.1"/>
    </source>
</evidence>
<dbReference type="EMBL" id="JBAMIC010000024">
    <property type="protein sequence ID" value="KAK7090800.1"/>
    <property type="molecule type" value="Genomic_DNA"/>
</dbReference>
<feature type="binding site" evidence="8">
    <location>
        <position position="78"/>
    </location>
    <ligand>
        <name>Zn(2+)</name>
        <dbReference type="ChEBI" id="CHEBI:29105"/>
        <note>catalytic</note>
    </ligand>
</feature>
<organism evidence="10 11">
    <name type="scientific">Littorina saxatilis</name>
    <dbReference type="NCBI Taxonomy" id="31220"/>
    <lineage>
        <taxon>Eukaryota</taxon>
        <taxon>Metazoa</taxon>
        <taxon>Spiralia</taxon>
        <taxon>Lophotrochozoa</taxon>
        <taxon>Mollusca</taxon>
        <taxon>Gastropoda</taxon>
        <taxon>Caenogastropoda</taxon>
        <taxon>Littorinimorpha</taxon>
        <taxon>Littorinoidea</taxon>
        <taxon>Littorinidae</taxon>
        <taxon>Littorina</taxon>
    </lineage>
</organism>
<dbReference type="Proteomes" id="UP001374579">
    <property type="component" value="Unassembled WGS sequence"/>
</dbReference>
<accession>A0AAN9G1T9</accession>
<protein>
    <recommendedName>
        <fullName evidence="9">Alkaline ceramidase</fullName>
        <ecNumber evidence="9">3.5.1.-</ecNumber>
    </recommendedName>
</protein>
<feature type="transmembrane region" description="Helical" evidence="9">
    <location>
        <begin position="115"/>
        <end position="134"/>
    </location>
</feature>
<keyword evidence="4 9" id="KW-0378">Hydrolase</keyword>
<dbReference type="Pfam" id="PF05875">
    <property type="entry name" value="Ceramidase"/>
    <property type="match status" value="1"/>
</dbReference>
<name>A0AAN9G1T9_9CAEN</name>
<keyword evidence="7" id="KW-0106">Calcium</keyword>
<comment type="cofactor">
    <cofactor evidence="8">
        <name>Zn(2+)</name>
        <dbReference type="ChEBI" id="CHEBI:29105"/>
    </cofactor>
</comment>
<feature type="binding site" evidence="8">
    <location>
        <position position="216"/>
    </location>
    <ligand>
        <name>Zn(2+)</name>
        <dbReference type="ChEBI" id="CHEBI:29105"/>
        <note>catalytic</note>
    </ligand>
</feature>
<evidence type="ECO:0000256" key="1">
    <source>
        <dbReference type="ARBA" id="ARBA00004141"/>
    </source>
</evidence>
<feature type="transmembrane region" description="Helical" evidence="9">
    <location>
        <begin position="59"/>
        <end position="79"/>
    </location>
</feature>
<keyword evidence="9" id="KW-0443">Lipid metabolism</keyword>
<feature type="binding site" evidence="7">
    <location>
        <position position="17"/>
    </location>
    <ligand>
        <name>Ca(2+)</name>
        <dbReference type="ChEBI" id="CHEBI:29108"/>
    </ligand>
</feature>
<evidence type="ECO:0000256" key="4">
    <source>
        <dbReference type="ARBA" id="ARBA00022801"/>
    </source>
</evidence>
<dbReference type="GO" id="GO:0005789">
    <property type="term" value="C:endoplasmic reticulum membrane"/>
    <property type="evidence" value="ECO:0007669"/>
    <property type="project" value="TreeGrafter"/>
</dbReference>
<feature type="transmembrane region" description="Helical" evidence="9">
    <location>
        <begin position="91"/>
        <end position="108"/>
    </location>
</feature>
<dbReference type="GO" id="GO:0016811">
    <property type="term" value="F:hydrolase activity, acting on carbon-nitrogen (but not peptide) bonds, in linear amides"/>
    <property type="evidence" value="ECO:0007669"/>
    <property type="project" value="InterPro"/>
</dbReference>
<keyword evidence="5 9" id="KW-1133">Transmembrane helix</keyword>
<feature type="binding site" evidence="7">
    <location>
        <position position="21"/>
    </location>
    <ligand>
        <name>Ca(2+)</name>
        <dbReference type="ChEBI" id="CHEBI:29108"/>
    </ligand>
</feature>
<feature type="transmembrane region" description="Helical" evidence="9">
    <location>
        <begin position="170"/>
        <end position="189"/>
    </location>
</feature>
<evidence type="ECO:0000256" key="3">
    <source>
        <dbReference type="ARBA" id="ARBA00022692"/>
    </source>
</evidence>
<reference evidence="10 11" key="1">
    <citation type="submission" date="2024-02" db="EMBL/GenBank/DDBJ databases">
        <title>Chromosome-scale genome assembly of the rough periwinkle Littorina saxatilis.</title>
        <authorList>
            <person name="De Jode A."/>
            <person name="Faria R."/>
            <person name="Formenti G."/>
            <person name="Sims Y."/>
            <person name="Smith T.P."/>
            <person name="Tracey A."/>
            <person name="Wood J.M.D."/>
            <person name="Zagrodzka Z.B."/>
            <person name="Johannesson K."/>
            <person name="Butlin R.K."/>
            <person name="Leder E.H."/>
        </authorList>
    </citation>
    <scope>NUCLEOTIDE SEQUENCE [LARGE SCALE GENOMIC DNA]</scope>
    <source>
        <strain evidence="10">Snail1</strain>
        <tissue evidence="10">Muscle</tissue>
    </source>
</reference>
<evidence type="ECO:0000256" key="5">
    <source>
        <dbReference type="ARBA" id="ARBA00022989"/>
    </source>
</evidence>
<feature type="binding site" evidence="8">
    <location>
        <position position="220"/>
    </location>
    <ligand>
        <name>Zn(2+)</name>
        <dbReference type="ChEBI" id="CHEBI:29105"/>
        <note>catalytic</note>
    </ligand>
</feature>
<dbReference type="PANTHER" id="PTHR46187">
    <property type="entry name" value="ALKALINE CERAMIDASE 3"/>
    <property type="match status" value="1"/>
</dbReference>
<sequence length="270" mass="31102">MAPTEAYWGIVTSTIDWCEENYVVSRYIAEFWNTISNVIMIFAPLFACILAVQQKLEKPVLFSYISIVVVGCGSWLFHMTLQYSMQLMDELPMIYGSAFLLYGILTLEAEKGQNFAWLVYTLFVYCVAVTVMYLVNKNPIFHEVAYALMVAVTVFASIRVLIKYQSKTGILLYASSFATYMSGFLLWNIDNVYCQNLRSFRRDQIHTAATPLFECHAWWHILAGMGTYLCLLFLTHMRYTILNKSPELKFLFGFLPYVSVPNAAKQEKVR</sequence>
<comment type="similarity">
    <text evidence="2 9">Belongs to the alkaline ceramidase family.</text>
</comment>
<dbReference type="PANTHER" id="PTHR46187:SF3">
    <property type="entry name" value="ALKALINE CERAMIDASE 3"/>
    <property type="match status" value="1"/>
</dbReference>
<evidence type="ECO:0000256" key="8">
    <source>
        <dbReference type="PIRSR" id="PIRSR608901-2"/>
    </source>
</evidence>
<dbReference type="AlphaFoldDB" id="A0AAN9G1T9"/>
<dbReference type="EC" id="3.5.1.-" evidence="9"/>
<dbReference type="GO" id="GO:0046872">
    <property type="term" value="F:metal ion binding"/>
    <property type="evidence" value="ECO:0007669"/>
    <property type="project" value="UniProtKB-KW"/>
</dbReference>
<dbReference type="GO" id="GO:0071602">
    <property type="term" value="P:phytosphingosine biosynthetic process"/>
    <property type="evidence" value="ECO:0007669"/>
    <property type="project" value="TreeGrafter"/>
</dbReference>
<feature type="transmembrane region" description="Helical" evidence="9">
    <location>
        <begin position="140"/>
        <end position="158"/>
    </location>
</feature>
<evidence type="ECO:0000256" key="2">
    <source>
        <dbReference type="ARBA" id="ARBA00009780"/>
    </source>
</evidence>
<evidence type="ECO:0000313" key="11">
    <source>
        <dbReference type="Proteomes" id="UP001374579"/>
    </source>
</evidence>
<evidence type="ECO:0000256" key="6">
    <source>
        <dbReference type="ARBA" id="ARBA00023136"/>
    </source>
</evidence>
<dbReference type="GO" id="GO:0006672">
    <property type="term" value="P:ceramide metabolic process"/>
    <property type="evidence" value="ECO:0007669"/>
    <property type="project" value="InterPro"/>
</dbReference>
<evidence type="ECO:0000256" key="7">
    <source>
        <dbReference type="PIRSR" id="PIRSR608901-1"/>
    </source>
</evidence>
<gene>
    <name evidence="10" type="ORF">V1264_010552</name>
</gene>
<keyword evidence="7" id="KW-0479">Metal-binding</keyword>
<feature type="transmembrane region" description="Helical" evidence="9">
    <location>
        <begin position="31"/>
        <end position="52"/>
    </location>
</feature>